<evidence type="ECO:0000313" key="3">
    <source>
        <dbReference type="Proteomes" id="UP001177023"/>
    </source>
</evidence>
<organism evidence="2 3">
    <name type="scientific">Mesorhabditis spiculigera</name>
    <dbReference type="NCBI Taxonomy" id="96644"/>
    <lineage>
        <taxon>Eukaryota</taxon>
        <taxon>Metazoa</taxon>
        <taxon>Ecdysozoa</taxon>
        <taxon>Nematoda</taxon>
        <taxon>Chromadorea</taxon>
        <taxon>Rhabditida</taxon>
        <taxon>Rhabditina</taxon>
        <taxon>Rhabditomorpha</taxon>
        <taxon>Rhabditoidea</taxon>
        <taxon>Rhabditidae</taxon>
        <taxon>Mesorhabditinae</taxon>
        <taxon>Mesorhabditis</taxon>
    </lineage>
</organism>
<sequence>MRSRSALRRRKTIALLAAICLCSLPVPYLFFYARNEEPSVEGKLNVASKTLSFTSVLRGEHCVAYNITRAEKSYLVDGLHPITLASHATANFFPLIYDQASVRLHECNFHFRDKLSLHAVFSPTPFHDVFCPPIVLSPADVLCSDLSFVYARQSVAHLLAPFQIYPINLMRNVARIGARSPFHFVTDIEMVFSKSFATRAQPVVNLYLNETVKNALVIRKFEVPLKSTPPRYLGDIAARLRNHTAFEFHHKFFPLGHTIPGLWHWLRLSKNPQISVYEIPYKSPSWEPQFILHESAPLNEEQVPTRHRDQQVLCWELCRAGYNFLLASHLFNVHKGIKLAETNLDMAVKRHQIPLTKPSLKHFVDRIRAQYGDAFEKKCGRFVID</sequence>
<dbReference type="Pfam" id="PF13896">
    <property type="entry name" value="Glyco_transf_49"/>
    <property type="match status" value="1"/>
</dbReference>
<comment type="caution">
    <text evidence="2">The sequence shown here is derived from an EMBL/GenBank/DDBJ whole genome shotgun (WGS) entry which is preliminary data.</text>
</comment>
<evidence type="ECO:0000313" key="2">
    <source>
        <dbReference type="EMBL" id="CAJ0572534.1"/>
    </source>
</evidence>
<keyword evidence="3" id="KW-1185">Reference proteome</keyword>
<reference evidence="2" key="1">
    <citation type="submission" date="2023-06" db="EMBL/GenBank/DDBJ databases">
        <authorList>
            <person name="Delattre M."/>
        </authorList>
    </citation>
    <scope>NUCLEOTIDE SEQUENCE</scope>
    <source>
        <strain evidence="2">AF72</strain>
    </source>
</reference>
<keyword evidence="1" id="KW-1133">Transmembrane helix</keyword>
<feature type="transmembrane region" description="Helical" evidence="1">
    <location>
        <begin position="12"/>
        <end position="33"/>
    </location>
</feature>
<gene>
    <name evidence="2" type="ORF">MSPICULIGERA_LOCUS10918</name>
</gene>
<dbReference type="PANTHER" id="PTHR47411:SF3">
    <property type="entry name" value="I-BETA-1,3-N-ACETYLGLUCOSAMINYLTRANSFERASE"/>
    <property type="match status" value="1"/>
</dbReference>
<dbReference type="Proteomes" id="UP001177023">
    <property type="component" value="Unassembled WGS sequence"/>
</dbReference>
<accession>A0AA36G4E1</accession>
<dbReference type="PANTHER" id="PTHR47411">
    <property type="entry name" value="B3GNT1, BETA-1,3-N-ACETYLGUCOSAMINYLTRANSFERASE 1, HOMOLOG"/>
    <property type="match status" value="1"/>
</dbReference>
<protein>
    <submittedName>
        <fullName evidence="2">Uncharacterized protein</fullName>
    </submittedName>
</protein>
<keyword evidence="1" id="KW-0472">Membrane</keyword>
<feature type="non-terminal residue" evidence="2">
    <location>
        <position position="385"/>
    </location>
</feature>
<proteinExistence type="predicted"/>
<dbReference type="EMBL" id="CATQJA010002600">
    <property type="protein sequence ID" value="CAJ0572534.1"/>
    <property type="molecule type" value="Genomic_DNA"/>
</dbReference>
<keyword evidence="1" id="KW-0812">Transmembrane</keyword>
<dbReference type="AlphaFoldDB" id="A0AA36G4E1"/>
<evidence type="ECO:0000256" key="1">
    <source>
        <dbReference type="SAM" id="Phobius"/>
    </source>
</evidence>
<name>A0AA36G4E1_9BILA</name>